<dbReference type="PROSITE" id="PS50977">
    <property type="entry name" value="HTH_TETR_2"/>
    <property type="match status" value="1"/>
</dbReference>
<accession>A0ABV0BR99</accession>
<keyword evidence="1" id="KW-0805">Transcription regulation</keyword>
<comment type="caution">
    <text evidence="6">The sequence shown here is derived from an EMBL/GenBank/DDBJ whole genome shotgun (WGS) entry which is preliminary data.</text>
</comment>
<evidence type="ECO:0000313" key="6">
    <source>
        <dbReference type="EMBL" id="MEN5376134.1"/>
    </source>
</evidence>
<dbReference type="Proteomes" id="UP001409291">
    <property type="component" value="Unassembled WGS sequence"/>
</dbReference>
<feature type="domain" description="HTH tetR-type" evidence="5">
    <location>
        <begin position="12"/>
        <end position="72"/>
    </location>
</feature>
<evidence type="ECO:0000256" key="4">
    <source>
        <dbReference type="PROSITE-ProRule" id="PRU00335"/>
    </source>
</evidence>
<dbReference type="SUPFAM" id="SSF46689">
    <property type="entry name" value="Homeodomain-like"/>
    <property type="match status" value="1"/>
</dbReference>
<dbReference type="Gene3D" id="1.10.357.10">
    <property type="entry name" value="Tetracycline Repressor, domain 2"/>
    <property type="match status" value="1"/>
</dbReference>
<dbReference type="InterPro" id="IPR050624">
    <property type="entry name" value="HTH-type_Tx_Regulator"/>
</dbReference>
<sequence>MGVSERKLRDLEKIRLQIIEQSWLIVQEEGWQALSIRKIADAIEYSVPVIYKHFENKDAIVAYFTKVGFSLLATQLASAVDSSRTADLNLYHLATSYWKFAFENKKYYEIMFGLGIPQCEVVNSIKEMKVASDVMLNCISKCIEENQVEQIDLFLKFKTFWSILHGIITIEFISNTATDPKVVSPILTDAIEGFIISLKHHNK</sequence>
<organism evidence="6 7">
    <name type="scientific">Sphingobacterium kitahiroshimense</name>
    <dbReference type="NCBI Taxonomy" id="470446"/>
    <lineage>
        <taxon>Bacteria</taxon>
        <taxon>Pseudomonadati</taxon>
        <taxon>Bacteroidota</taxon>
        <taxon>Sphingobacteriia</taxon>
        <taxon>Sphingobacteriales</taxon>
        <taxon>Sphingobacteriaceae</taxon>
        <taxon>Sphingobacterium</taxon>
    </lineage>
</organism>
<protein>
    <submittedName>
        <fullName evidence="6">TetR/AcrR family transcriptional regulator</fullName>
    </submittedName>
</protein>
<dbReference type="PANTHER" id="PTHR43479">
    <property type="entry name" value="ACREF/ENVCD OPERON REPRESSOR-RELATED"/>
    <property type="match status" value="1"/>
</dbReference>
<evidence type="ECO:0000256" key="1">
    <source>
        <dbReference type="ARBA" id="ARBA00023015"/>
    </source>
</evidence>
<dbReference type="EMBL" id="JBDJNQ010000001">
    <property type="protein sequence ID" value="MEN5376134.1"/>
    <property type="molecule type" value="Genomic_DNA"/>
</dbReference>
<keyword evidence="3" id="KW-0804">Transcription</keyword>
<dbReference type="InterPro" id="IPR009057">
    <property type="entry name" value="Homeodomain-like_sf"/>
</dbReference>
<proteinExistence type="predicted"/>
<dbReference type="InterPro" id="IPR025996">
    <property type="entry name" value="MT1864/Rv1816-like_C"/>
</dbReference>
<evidence type="ECO:0000256" key="3">
    <source>
        <dbReference type="ARBA" id="ARBA00023163"/>
    </source>
</evidence>
<dbReference type="InterPro" id="IPR036271">
    <property type="entry name" value="Tet_transcr_reg_TetR-rel_C_sf"/>
</dbReference>
<dbReference type="Pfam" id="PF00440">
    <property type="entry name" value="TetR_N"/>
    <property type="match status" value="1"/>
</dbReference>
<dbReference type="RefSeq" id="WP_346580522.1">
    <property type="nucleotide sequence ID" value="NZ_JBDJLH010000005.1"/>
</dbReference>
<keyword evidence="2 4" id="KW-0238">DNA-binding</keyword>
<name>A0ABV0BR99_9SPHI</name>
<gene>
    <name evidence="6" type="ORF">ABE541_02560</name>
</gene>
<dbReference type="Pfam" id="PF13305">
    <property type="entry name" value="TetR_C_33"/>
    <property type="match status" value="1"/>
</dbReference>
<evidence type="ECO:0000259" key="5">
    <source>
        <dbReference type="PROSITE" id="PS50977"/>
    </source>
</evidence>
<dbReference type="PANTHER" id="PTHR43479:SF11">
    <property type="entry name" value="ACREF_ENVCD OPERON REPRESSOR-RELATED"/>
    <property type="match status" value="1"/>
</dbReference>
<keyword evidence="7" id="KW-1185">Reference proteome</keyword>
<evidence type="ECO:0000313" key="7">
    <source>
        <dbReference type="Proteomes" id="UP001409291"/>
    </source>
</evidence>
<evidence type="ECO:0000256" key="2">
    <source>
        <dbReference type="ARBA" id="ARBA00023125"/>
    </source>
</evidence>
<feature type="DNA-binding region" description="H-T-H motif" evidence="4">
    <location>
        <begin position="35"/>
        <end position="54"/>
    </location>
</feature>
<reference evidence="6 7" key="1">
    <citation type="submission" date="2024-04" db="EMBL/GenBank/DDBJ databases">
        <title>WGS of bacteria from Torrens River.</title>
        <authorList>
            <person name="Wyrsch E.R."/>
            <person name="Drigo B."/>
        </authorList>
    </citation>
    <scope>NUCLEOTIDE SEQUENCE [LARGE SCALE GENOMIC DNA]</scope>
    <source>
        <strain evidence="6 7">TWI391</strain>
    </source>
</reference>
<dbReference type="SUPFAM" id="SSF48498">
    <property type="entry name" value="Tetracyclin repressor-like, C-terminal domain"/>
    <property type="match status" value="1"/>
</dbReference>
<dbReference type="InterPro" id="IPR001647">
    <property type="entry name" value="HTH_TetR"/>
</dbReference>